<dbReference type="EMBL" id="JAFNLL010000012">
    <property type="protein sequence ID" value="MBO1267707.1"/>
    <property type="molecule type" value="Genomic_DNA"/>
</dbReference>
<sequence length="383" mass="40837">MADFSGHRLIYLAPHTGTSGVGDYADDFIAAVGPHFAQVREYRHGAPGADSVLDILRHRRELRRIIAEAPDIPTIVHSEQSGGAVVPFWATLGLRNVTVTATVHDPPYPVWWPFRTRLVAASRVLNHGIHLPLSRITPWLEAWAGKSRTLFTLSSLGARRLQSVMKGSTVIPTALFVPERPALAPVAERPLAVGLFGYVYRGKGFDGLAALREALDDDITIRIAGRGTEVLESMPGVEVLGEVNGPEEDAFFNSIRMLMVPYNGRTSYGREAFPAASTVTRSIAYQTPVLARAYGSLRELEAEGGSVVVDGGAEEICAAANALLRDDAKLAELQESALQLKEKWSVANVTSTFLAGWAAAAGLAPAPNAASLVGAGGKSGNPA</sequence>
<reference evidence="1" key="1">
    <citation type="submission" date="2021-03" db="EMBL/GenBank/DDBJ databases">
        <title>A new species, PO-11, isolated from a karst cave deposit.</title>
        <authorList>
            <person name="Zhaoxiaoyong W."/>
        </authorList>
    </citation>
    <scope>NUCLEOTIDE SEQUENCE</scope>
    <source>
        <strain evidence="1">PO-11</strain>
    </source>
</reference>
<organism evidence="1 2">
    <name type="scientific">Arthrobacter cavernae</name>
    <dbReference type="NCBI Taxonomy" id="2817681"/>
    <lineage>
        <taxon>Bacteria</taxon>
        <taxon>Bacillati</taxon>
        <taxon>Actinomycetota</taxon>
        <taxon>Actinomycetes</taxon>
        <taxon>Micrococcales</taxon>
        <taxon>Micrococcaceae</taxon>
        <taxon>Arthrobacter</taxon>
    </lineage>
</organism>
<dbReference type="SUPFAM" id="SSF53756">
    <property type="entry name" value="UDP-Glycosyltransferase/glycogen phosphorylase"/>
    <property type="match status" value="1"/>
</dbReference>
<dbReference type="Gene3D" id="3.40.50.2000">
    <property type="entry name" value="Glycogen Phosphorylase B"/>
    <property type="match status" value="2"/>
</dbReference>
<evidence type="ECO:0000313" key="2">
    <source>
        <dbReference type="Proteomes" id="UP000664164"/>
    </source>
</evidence>
<dbReference type="AlphaFoldDB" id="A0A939HB84"/>
<name>A0A939HB84_9MICC</name>
<dbReference type="RefSeq" id="WP_207615505.1">
    <property type="nucleotide sequence ID" value="NZ_JAFNLL010000012.1"/>
</dbReference>
<gene>
    <name evidence="1" type="ORF">J1902_06880</name>
</gene>
<proteinExistence type="predicted"/>
<accession>A0A939HB84</accession>
<protein>
    <submittedName>
        <fullName evidence="1">Glycosyltransferase family 4 protein</fullName>
    </submittedName>
</protein>
<evidence type="ECO:0000313" key="1">
    <source>
        <dbReference type="EMBL" id="MBO1267707.1"/>
    </source>
</evidence>
<comment type="caution">
    <text evidence="1">The sequence shown here is derived from an EMBL/GenBank/DDBJ whole genome shotgun (WGS) entry which is preliminary data.</text>
</comment>
<keyword evidence="2" id="KW-1185">Reference proteome</keyword>
<dbReference type="Proteomes" id="UP000664164">
    <property type="component" value="Unassembled WGS sequence"/>
</dbReference>